<dbReference type="EMBL" id="JAUEPS010000022">
    <property type="protein sequence ID" value="KAK0457301.1"/>
    <property type="molecule type" value="Genomic_DNA"/>
</dbReference>
<dbReference type="GeneID" id="85365994"/>
<evidence type="ECO:0000313" key="1">
    <source>
        <dbReference type="EMBL" id="KAK0457301.1"/>
    </source>
</evidence>
<keyword evidence="2" id="KW-1185">Reference proteome</keyword>
<reference evidence="1" key="1">
    <citation type="submission" date="2023-06" db="EMBL/GenBank/DDBJ databases">
        <authorList>
            <consortium name="Lawrence Berkeley National Laboratory"/>
            <person name="Ahrendt S."/>
            <person name="Sahu N."/>
            <person name="Indic B."/>
            <person name="Wong-Bajracharya J."/>
            <person name="Merenyi Z."/>
            <person name="Ke H.-M."/>
            <person name="Monk M."/>
            <person name="Kocsube S."/>
            <person name="Drula E."/>
            <person name="Lipzen A."/>
            <person name="Balint B."/>
            <person name="Henrissat B."/>
            <person name="Andreopoulos B."/>
            <person name="Martin F.M."/>
            <person name="Harder C.B."/>
            <person name="Rigling D."/>
            <person name="Ford K.L."/>
            <person name="Foster G.D."/>
            <person name="Pangilinan J."/>
            <person name="Papanicolaou A."/>
            <person name="Barry K."/>
            <person name="LaButti K."/>
            <person name="Viragh M."/>
            <person name="Koriabine M."/>
            <person name="Yan M."/>
            <person name="Riley R."/>
            <person name="Champramary S."/>
            <person name="Plett K.L."/>
            <person name="Tsai I.J."/>
            <person name="Slot J."/>
            <person name="Sipos G."/>
            <person name="Plett J."/>
            <person name="Nagy L.G."/>
            <person name="Grigoriev I.V."/>
        </authorList>
    </citation>
    <scope>NUCLEOTIDE SEQUENCE</scope>
    <source>
        <strain evidence="1">CCBAS 213</strain>
    </source>
</reference>
<dbReference type="AlphaFoldDB" id="A0AA39KCF8"/>
<gene>
    <name evidence="1" type="ORF">EV420DRAFT_518192</name>
</gene>
<comment type="caution">
    <text evidence="1">The sequence shown here is derived from an EMBL/GenBank/DDBJ whole genome shotgun (WGS) entry which is preliminary data.</text>
</comment>
<sequence>MNGRCNTNLENGESQGPRLQIIVMILVGRSVAQRLRSTSLLLVQTVCVRFLRRSVIVNAFSCRPKSQFFNSSSLKPGLRRVYAGFLLFYCCCSIPRDYLPLVVVSSRPLRGFPVSQPSHSFYTSLAGCCFMHCRIITLTPCWACERSLSSCNFRSPRKFVYI</sequence>
<name>A0AA39KCF8_ARMTA</name>
<protein>
    <submittedName>
        <fullName evidence="1">Uncharacterized protein</fullName>
    </submittedName>
</protein>
<organism evidence="1 2">
    <name type="scientific">Armillaria tabescens</name>
    <name type="common">Ringless honey mushroom</name>
    <name type="synonym">Agaricus tabescens</name>
    <dbReference type="NCBI Taxonomy" id="1929756"/>
    <lineage>
        <taxon>Eukaryota</taxon>
        <taxon>Fungi</taxon>
        <taxon>Dikarya</taxon>
        <taxon>Basidiomycota</taxon>
        <taxon>Agaricomycotina</taxon>
        <taxon>Agaricomycetes</taxon>
        <taxon>Agaricomycetidae</taxon>
        <taxon>Agaricales</taxon>
        <taxon>Marasmiineae</taxon>
        <taxon>Physalacriaceae</taxon>
        <taxon>Desarmillaria</taxon>
    </lineage>
</organism>
<dbReference type="Proteomes" id="UP001175211">
    <property type="component" value="Unassembled WGS sequence"/>
</dbReference>
<evidence type="ECO:0000313" key="2">
    <source>
        <dbReference type="Proteomes" id="UP001175211"/>
    </source>
</evidence>
<proteinExistence type="predicted"/>
<accession>A0AA39KCF8</accession>
<dbReference type="RefSeq" id="XP_060329616.1">
    <property type="nucleotide sequence ID" value="XM_060482446.1"/>
</dbReference>